<gene>
    <name evidence="2" type="ORF">MA03_03680</name>
</gene>
<protein>
    <recommendedName>
        <fullName evidence="1">Metallo-beta-lactamase domain-containing protein</fullName>
    </recommendedName>
</protein>
<dbReference type="EMBL" id="CP009961">
    <property type="protein sequence ID" value="AKG38564.1"/>
    <property type="molecule type" value="Genomic_DNA"/>
</dbReference>
<dbReference type="Gene3D" id="3.60.15.10">
    <property type="entry name" value="Ribonuclease Z/Hydroxyacylglutathione hydrolase-like"/>
    <property type="match status" value="1"/>
</dbReference>
<sequence>MKLVVEVEVLQGQREIGGNCVKIRDGDKKLLFDQGLRFSLFKKFYGARLRPSGPMEFREIGVLPPYGELEDVDALYVTHYHLDHLGLLGDLPSGLEVRVPSRLGLTLLEEWYRDSPDWLAYIPPRYDLQVHEAEPLVHDVNDVIALPISHSAYPASSYLYLGSDETVLYTGDFRFESFSRVGEEGRGFFEFFERESDMRVDKLIIEGTNIGKPVTPLGKDELINILRRVFSLNAPLLIALHRLELDLLAFILDEVKAFGRHAILASSKLLDVLEAWAPGLGIPMDNVSRPLSLADKVSRIHLISPDEIRDLSKFVVIADLLDLVDFARAIPSELSLKGGFALLMLSEHESEEATEEAAALRWLGRLGVQTYRLRVSGHYYPHELVKLFKLVKPREVIPVHTEAPELLIDLWKSLK</sequence>
<evidence type="ECO:0000259" key="1">
    <source>
        <dbReference type="SMART" id="SM00849"/>
    </source>
</evidence>
<dbReference type="InterPro" id="IPR001279">
    <property type="entry name" value="Metallo-B-lactamas"/>
</dbReference>
<dbReference type="KEGG" id="thf:MA03_03680"/>
<dbReference type="PANTHER" id="PTHR43694">
    <property type="entry name" value="RIBONUCLEASE J"/>
    <property type="match status" value="1"/>
</dbReference>
<reference evidence="2 3" key="1">
    <citation type="journal article" date="2015" name="Stand. Genomic Sci.">
        <title>Complete genome sequence of and proposal of Thermofilum uzonense sp. nov. a novel hyperthermophilic crenarchaeon and emended description of the genus Thermofilum.</title>
        <authorList>
            <person name="Toshchakov S.V."/>
            <person name="Korzhenkov A.A."/>
            <person name="Samarov N.I."/>
            <person name="Mazunin I.O."/>
            <person name="Mozhey O.I."/>
            <person name="Shmyr I.S."/>
            <person name="Derbikova K.S."/>
            <person name="Taranov E.A."/>
            <person name="Dominova I.N."/>
            <person name="Bonch-Osmolovskaya E.A."/>
            <person name="Patrushev M.V."/>
            <person name="Podosokorskaya O.A."/>
            <person name="Kublanov I.V."/>
        </authorList>
    </citation>
    <scope>NUCLEOTIDE SEQUENCE [LARGE SCALE GENOMIC DNA]</scope>
    <source>
        <strain evidence="2 3">1807-2</strain>
    </source>
</reference>
<dbReference type="Proteomes" id="UP000067434">
    <property type="component" value="Chromosome"/>
</dbReference>
<dbReference type="HOGENOM" id="CLU_661606_0_0_2"/>
<accession>A0A0F7FH74</accession>
<dbReference type="InterPro" id="IPR036866">
    <property type="entry name" value="RibonucZ/Hydroxyglut_hydro"/>
</dbReference>
<name>A0A0F7FH74_9CREN</name>
<evidence type="ECO:0000313" key="2">
    <source>
        <dbReference type="EMBL" id="AKG38564.1"/>
    </source>
</evidence>
<dbReference type="SUPFAM" id="SSF56281">
    <property type="entry name" value="Metallo-hydrolase/oxidoreductase"/>
    <property type="match status" value="1"/>
</dbReference>
<feature type="domain" description="Metallo-beta-lactamase" evidence="1">
    <location>
        <begin position="17"/>
        <end position="208"/>
    </location>
</feature>
<dbReference type="Pfam" id="PF00753">
    <property type="entry name" value="Lactamase_B"/>
    <property type="match status" value="1"/>
</dbReference>
<dbReference type="PATRIC" id="fig|1550241.5.peg.783"/>
<keyword evidence="3" id="KW-1185">Reference proteome</keyword>
<dbReference type="STRING" id="1550241.MA03_03680"/>
<evidence type="ECO:0000313" key="3">
    <source>
        <dbReference type="Proteomes" id="UP000067434"/>
    </source>
</evidence>
<proteinExistence type="predicted"/>
<dbReference type="AlphaFoldDB" id="A0A0F7FH74"/>
<dbReference type="SMART" id="SM00849">
    <property type="entry name" value="Lactamase_B"/>
    <property type="match status" value="1"/>
</dbReference>
<dbReference type="PANTHER" id="PTHR43694:SF1">
    <property type="entry name" value="RIBONUCLEASE J"/>
    <property type="match status" value="1"/>
</dbReference>
<organism evidence="2 3">
    <name type="scientific">Infirmifilum uzonense</name>
    <dbReference type="NCBI Taxonomy" id="1550241"/>
    <lineage>
        <taxon>Archaea</taxon>
        <taxon>Thermoproteota</taxon>
        <taxon>Thermoprotei</taxon>
        <taxon>Thermofilales</taxon>
        <taxon>Thermofilaceae</taxon>
        <taxon>Infirmifilum</taxon>
    </lineage>
</organism>